<protein>
    <recommendedName>
        <fullName evidence="4">ASST-domain-containing protein</fullName>
    </recommendedName>
</protein>
<keyword evidence="1" id="KW-0812">Transmembrane</keyword>
<sequence length="662" mass="73703">MSPSPVTGNVNRSTLFRPLHIFVFVLFLLDFVACDLNNFTSPTFFFQTRPEIHAPIVNFDVLRPELVTPGYIFTAPYRNVDSGVYIYDNYGNLIWASVADHGPTTSHAPHVCEYKGSPHLCYFRGHQHQGYSRGHGVIMDQNYRIVKTVESAGHGAVSDMHEFRLVGDGSTALLTVYQTRQYDLSDFKITGGMGWIVDSVFQEVDVETGKLVFEWRALDHIDPQYSYTMPATTDTSGDGIQPFSPWDYFHINSIDKNKDGDYLISARHVAAIYKISGKNGTTLWELHGANPTFKNLNFGFSSQHHARWHFENGTHTYITLFDNASNGPNKTNDWSHGLIVMIDHVEMTATMVAEYGAPDPEGGVSAGSQGSMQMLPNNNVFMGWGEKAYFSEHMSNGLPIMYAKMALPESLVMIYRCYKFNWTGLPVTNPSLWAYSRTGQDWDGMMFYVSWNGATEVRTWNFFTSDSPKGPWEPVGNTPWSGFETRLHVDTFKEWALAQALDEQGHVLGVSSIAKTFVPSPGLMPYCTDEGCGTAALPPDDEKIIQGGIEFRPHGPNYSTGYDTANYFPALTDPPEEEGHPGDGGGVSYVRVGSVTMLIGFAALMAGLVGFCFYKHRAAQLVNGWSDILQQYLASWEDAYLGSRARQAFLGKYAQLPQNGPA</sequence>
<name>A0A6A6H0I1_VIRVR</name>
<proteinExistence type="predicted"/>
<evidence type="ECO:0000313" key="2">
    <source>
        <dbReference type="EMBL" id="KAF2231338.1"/>
    </source>
</evidence>
<reference evidence="2" key="1">
    <citation type="journal article" date="2020" name="Stud. Mycol.">
        <title>101 Dothideomycetes genomes: a test case for predicting lifestyles and emergence of pathogens.</title>
        <authorList>
            <person name="Haridas S."/>
            <person name="Albert R."/>
            <person name="Binder M."/>
            <person name="Bloem J."/>
            <person name="Labutti K."/>
            <person name="Salamov A."/>
            <person name="Andreopoulos B."/>
            <person name="Baker S."/>
            <person name="Barry K."/>
            <person name="Bills G."/>
            <person name="Bluhm B."/>
            <person name="Cannon C."/>
            <person name="Castanera R."/>
            <person name="Culley D."/>
            <person name="Daum C."/>
            <person name="Ezra D."/>
            <person name="Gonzalez J."/>
            <person name="Henrissat B."/>
            <person name="Kuo A."/>
            <person name="Liang C."/>
            <person name="Lipzen A."/>
            <person name="Lutzoni F."/>
            <person name="Magnuson J."/>
            <person name="Mondo S."/>
            <person name="Nolan M."/>
            <person name="Ohm R."/>
            <person name="Pangilinan J."/>
            <person name="Park H.-J."/>
            <person name="Ramirez L."/>
            <person name="Alfaro M."/>
            <person name="Sun H."/>
            <person name="Tritt A."/>
            <person name="Yoshinaga Y."/>
            <person name="Zwiers L.-H."/>
            <person name="Turgeon B."/>
            <person name="Goodwin S."/>
            <person name="Spatafora J."/>
            <person name="Crous P."/>
            <person name="Grigoriev I."/>
        </authorList>
    </citation>
    <scope>NUCLEOTIDE SEQUENCE</scope>
    <source>
        <strain evidence="2">Tuck. ex Michener</strain>
    </source>
</reference>
<dbReference type="Pfam" id="PF14269">
    <property type="entry name" value="Arylsulfotran_2"/>
    <property type="match status" value="1"/>
</dbReference>
<dbReference type="AlphaFoldDB" id="A0A6A6H0I1"/>
<evidence type="ECO:0000313" key="3">
    <source>
        <dbReference type="Proteomes" id="UP000800092"/>
    </source>
</evidence>
<organism evidence="2 3">
    <name type="scientific">Viridothelium virens</name>
    <name type="common">Speckled blister lichen</name>
    <name type="synonym">Trypethelium virens</name>
    <dbReference type="NCBI Taxonomy" id="1048519"/>
    <lineage>
        <taxon>Eukaryota</taxon>
        <taxon>Fungi</taxon>
        <taxon>Dikarya</taxon>
        <taxon>Ascomycota</taxon>
        <taxon>Pezizomycotina</taxon>
        <taxon>Dothideomycetes</taxon>
        <taxon>Dothideomycetes incertae sedis</taxon>
        <taxon>Trypetheliales</taxon>
        <taxon>Trypetheliaceae</taxon>
        <taxon>Viridothelium</taxon>
    </lineage>
</organism>
<dbReference type="OrthoDB" id="5427350at2759"/>
<dbReference type="InterPro" id="IPR053143">
    <property type="entry name" value="Arylsulfate_ST"/>
</dbReference>
<dbReference type="PANTHER" id="PTHR35340:SF9">
    <property type="entry name" value="ASST-DOMAIN-CONTAINING PROTEIN"/>
    <property type="match status" value="1"/>
</dbReference>
<keyword evidence="1" id="KW-1133">Transmembrane helix</keyword>
<gene>
    <name evidence="2" type="ORF">EV356DRAFT_452251</name>
</gene>
<dbReference type="InterPro" id="IPR039535">
    <property type="entry name" value="ASST-like"/>
</dbReference>
<accession>A0A6A6H0I1</accession>
<feature type="transmembrane region" description="Helical" evidence="1">
    <location>
        <begin position="595"/>
        <end position="614"/>
    </location>
</feature>
<keyword evidence="1" id="KW-0472">Membrane</keyword>
<dbReference type="PANTHER" id="PTHR35340">
    <property type="entry name" value="PQQ ENZYME REPEAT PROTEIN-RELATED"/>
    <property type="match status" value="1"/>
</dbReference>
<dbReference type="EMBL" id="ML991828">
    <property type="protein sequence ID" value="KAF2231338.1"/>
    <property type="molecule type" value="Genomic_DNA"/>
</dbReference>
<dbReference type="Proteomes" id="UP000800092">
    <property type="component" value="Unassembled WGS sequence"/>
</dbReference>
<keyword evidence="3" id="KW-1185">Reference proteome</keyword>
<evidence type="ECO:0000256" key="1">
    <source>
        <dbReference type="SAM" id="Phobius"/>
    </source>
</evidence>
<evidence type="ECO:0008006" key="4">
    <source>
        <dbReference type="Google" id="ProtNLM"/>
    </source>
</evidence>